<dbReference type="Gene3D" id="4.10.1130.20">
    <property type="match status" value="2"/>
</dbReference>
<proteinExistence type="predicted"/>
<dbReference type="InterPro" id="IPR007051">
    <property type="entry name" value="CHORD_dom"/>
</dbReference>
<evidence type="ECO:0000313" key="6">
    <source>
        <dbReference type="EMBL" id="CAD9495582.1"/>
    </source>
</evidence>
<dbReference type="PROSITE" id="PS51401">
    <property type="entry name" value="CHORD"/>
    <property type="match status" value="2"/>
</dbReference>
<dbReference type="GO" id="GO:0046872">
    <property type="term" value="F:metal ion binding"/>
    <property type="evidence" value="ECO:0007669"/>
    <property type="project" value="UniProtKB-KW"/>
</dbReference>
<organism evidence="6">
    <name type="scientific">Octactis speculum</name>
    <dbReference type="NCBI Taxonomy" id="3111310"/>
    <lineage>
        <taxon>Eukaryota</taxon>
        <taxon>Sar</taxon>
        <taxon>Stramenopiles</taxon>
        <taxon>Ochrophyta</taxon>
        <taxon>Dictyochophyceae</taxon>
        <taxon>Dictyochales</taxon>
        <taxon>Dictyochaceae</taxon>
        <taxon>Octactis</taxon>
    </lineage>
</organism>
<dbReference type="Pfam" id="PF04968">
    <property type="entry name" value="CHORD"/>
    <property type="match status" value="2"/>
</dbReference>
<evidence type="ECO:0000256" key="1">
    <source>
        <dbReference type="ARBA" id="ARBA00022723"/>
    </source>
</evidence>
<name>A0A7S2HP00_9STRA</name>
<dbReference type="InterPro" id="IPR039790">
    <property type="entry name" value="CHRD1"/>
</dbReference>
<accession>A0A7S2HP00</accession>
<dbReference type="PANTHER" id="PTHR46983">
    <property type="entry name" value="CYSTEINE AND HISTIDINE-RICH DOMAIN-CONTAINING PROTEIN 1"/>
    <property type="match status" value="1"/>
</dbReference>
<keyword evidence="3" id="KW-0862">Zinc</keyword>
<feature type="domain" description="CHORD" evidence="5">
    <location>
        <begin position="31"/>
        <end position="91"/>
    </location>
</feature>
<reference evidence="6" key="1">
    <citation type="submission" date="2021-01" db="EMBL/GenBank/DDBJ databases">
        <authorList>
            <person name="Corre E."/>
            <person name="Pelletier E."/>
            <person name="Niang G."/>
            <person name="Scheremetjew M."/>
            <person name="Finn R."/>
            <person name="Kale V."/>
            <person name="Holt S."/>
            <person name="Cochrane G."/>
            <person name="Meng A."/>
            <person name="Brown T."/>
            <person name="Cohen L."/>
        </authorList>
    </citation>
    <scope>NUCLEOTIDE SEQUENCE</scope>
    <source>
        <strain evidence="6">CCMP1381</strain>
    </source>
</reference>
<dbReference type="AlphaFoldDB" id="A0A7S2HP00"/>
<sequence>MVALAQAEEEKEAAMELERAAKAEIASKSLCKNYGCAQRFKEEENHDTACRHHTAPPFFHECRKGWTCCKSKVAMDWEEFQQIPGCAVGRHSTVPPTNDIGLSPEQEVAKKEEAPTLKTIDGYNKSDEGKNAATGAKGFAASTGAKATLKIIEYPDGSFRCQNKGCQAKFSLQDNTPHACRFHAGTPVFHETYKYWSCCADKKKIDFDEFMQVPGCRVGLHWNGDGEAEQGIDASSATSSAPQNLPTEEVVEAGADGFDLG</sequence>
<dbReference type="PANTHER" id="PTHR46983:SF3">
    <property type="entry name" value="CHPADIPLOID STATE MAINTENANCE PROTEIN CHPA"/>
    <property type="match status" value="1"/>
</dbReference>
<keyword evidence="1" id="KW-0479">Metal-binding</keyword>
<feature type="compositionally biased region" description="Polar residues" evidence="4">
    <location>
        <begin position="233"/>
        <end position="246"/>
    </location>
</feature>
<evidence type="ECO:0000256" key="3">
    <source>
        <dbReference type="ARBA" id="ARBA00022833"/>
    </source>
</evidence>
<gene>
    <name evidence="6" type="ORF">DSPE1174_LOCUS32773</name>
</gene>
<dbReference type="EMBL" id="HBGS01062937">
    <property type="protein sequence ID" value="CAD9495582.1"/>
    <property type="molecule type" value="Transcribed_RNA"/>
</dbReference>
<protein>
    <recommendedName>
        <fullName evidence="5">CHORD domain-containing protein</fullName>
    </recommendedName>
</protein>
<keyword evidence="2" id="KW-0677">Repeat</keyword>
<evidence type="ECO:0000259" key="5">
    <source>
        <dbReference type="PROSITE" id="PS51401"/>
    </source>
</evidence>
<evidence type="ECO:0000256" key="2">
    <source>
        <dbReference type="ARBA" id="ARBA00022737"/>
    </source>
</evidence>
<evidence type="ECO:0000256" key="4">
    <source>
        <dbReference type="SAM" id="MobiDB-lite"/>
    </source>
</evidence>
<feature type="domain" description="CHORD" evidence="5">
    <location>
        <begin position="161"/>
        <end position="221"/>
    </location>
</feature>
<feature type="region of interest" description="Disordered" evidence="4">
    <location>
        <begin position="227"/>
        <end position="246"/>
    </location>
</feature>